<keyword evidence="1" id="KW-1133">Transmembrane helix</keyword>
<dbReference type="GO" id="GO:0016020">
    <property type="term" value="C:membrane"/>
    <property type="evidence" value="ECO:0007669"/>
    <property type="project" value="TreeGrafter"/>
</dbReference>
<feature type="transmembrane region" description="Helical" evidence="1">
    <location>
        <begin position="219"/>
        <end position="238"/>
    </location>
</feature>
<reference evidence="3 4" key="1">
    <citation type="submission" date="2019-12" db="EMBL/GenBank/DDBJ databases">
        <title>Genomic-based taxomic classification of the family Erythrobacteraceae.</title>
        <authorList>
            <person name="Xu L."/>
        </authorList>
    </citation>
    <scope>NUCLEOTIDE SEQUENCE [LARGE SCALE GENOMIC DNA]</scope>
    <source>
        <strain evidence="3 4">DSM 17792</strain>
    </source>
</reference>
<evidence type="ECO:0000259" key="2">
    <source>
        <dbReference type="Pfam" id="PF00487"/>
    </source>
</evidence>
<sequence>MADAKGLGETRPLSIDPRKLVAELKGFAAPSPSRSFVELAVTLLPFCGAVLIMLLGVEAGYYLTLAAAPLAGLLLLRLFIIQHDCGHGSFFASRSGNDWTGRALGALTFTPYDCWKRSHALHHAGTGNLDARGFGDVDTLTVREFFARSRMQRLFYRIYRHPIVLFGIGPAYLFLLRHRLPIGLMNQGSKYWLSAIATSVATGVLLAALIYFYGLLTTVLVVFPVLLIAASTGVWLFYIQHQFEDAHWDRKTNWSFHEAALFGSSHLDLPQPLRWFTGNIGVHHVHHLASRVPFYRLMEVMSAYPELRNLNRFNALQSIKPIWLSLWDEDERRLVTFREARLKSI</sequence>
<gene>
    <name evidence="3" type="ORF">GRI69_14315</name>
</gene>
<dbReference type="Proteomes" id="UP000448199">
    <property type="component" value="Unassembled WGS sequence"/>
</dbReference>
<dbReference type="InterPro" id="IPR012171">
    <property type="entry name" value="Fatty_acid_desaturase"/>
</dbReference>
<evidence type="ECO:0000256" key="1">
    <source>
        <dbReference type="SAM" id="Phobius"/>
    </source>
</evidence>
<feature type="transmembrane region" description="Helical" evidence="1">
    <location>
        <begin position="191"/>
        <end position="212"/>
    </location>
</feature>
<organism evidence="3 4">
    <name type="scientific">Qipengyuania vulgaris</name>
    <dbReference type="NCBI Taxonomy" id="291985"/>
    <lineage>
        <taxon>Bacteria</taxon>
        <taxon>Pseudomonadati</taxon>
        <taxon>Pseudomonadota</taxon>
        <taxon>Alphaproteobacteria</taxon>
        <taxon>Sphingomonadales</taxon>
        <taxon>Erythrobacteraceae</taxon>
        <taxon>Qipengyuania</taxon>
    </lineage>
</organism>
<proteinExistence type="predicted"/>
<feature type="domain" description="Fatty acid desaturase" evidence="2">
    <location>
        <begin position="64"/>
        <end position="302"/>
    </location>
</feature>
<dbReference type="Pfam" id="PF00487">
    <property type="entry name" value="FA_desaturase"/>
    <property type="match status" value="1"/>
</dbReference>
<keyword evidence="1" id="KW-0812">Transmembrane</keyword>
<evidence type="ECO:0000313" key="3">
    <source>
        <dbReference type="EMBL" id="MXO49426.1"/>
    </source>
</evidence>
<dbReference type="InterPro" id="IPR005804">
    <property type="entry name" value="FA_desaturase_dom"/>
</dbReference>
<evidence type="ECO:0000313" key="4">
    <source>
        <dbReference type="Proteomes" id="UP000448199"/>
    </source>
</evidence>
<comment type="caution">
    <text evidence="3">The sequence shown here is derived from an EMBL/GenBank/DDBJ whole genome shotgun (WGS) entry which is preliminary data.</text>
</comment>
<name>A0A844XV39_9SPHN</name>
<dbReference type="OrthoDB" id="9792534at2"/>
<dbReference type="PANTHER" id="PTHR19353">
    <property type="entry name" value="FATTY ACID DESATURASE 2"/>
    <property type="match status" value="1"/>
</dbReference>
<dbReference type="AlphaFoldDB" id="A0A844XV39"/>
<dbReference type="PANTHER" id="PTHR19353:SF73">
    <property type="entry name" value="FATTY ACID DESATURASE"/>
    <property type="match status" value="1"/>
</dbReference>
<protein>
    <submittedName>
        <fullName evidence="3">Fatty acid desaturase</fullName>
    </submittedName>
</protein>
<accession>A0A844XV39</accession>
<dbReference type="CDD" id="cd03507">
    <property type="entry name" value="Delta12-FADS-like"/>
    <property type="match status" value="1"/>
</dbReference>
<keyword evidence="1" id="KW-0472">Membrane</keyword>
<dbReference type="GO" id="GO:0016717">
    <property type="term" value="F:oxidoreductase activity, acting on paired donors, with oxidation of a pair of donors resulting in the reduction of molecular oxygen to two molecules of water"/>
    <property type="evidence" value="ECO:0007669"/>
    <property type="project" value="TreeGrafter"/>
</dbReference>
<feature type="transmembrane region" description="Helical" evidence="1">
    <location>
        <begin position="35"/>
        <end position="55"/>
    </location>
</feature>
<feature type="transmembrane region" description="Helical" evidence="1">
    <location>
        <begin position="61"/>
        <end position="80"/>
    </location>
</feature>
<dbReference type="GO" id="GO:0006629">
    <property type="term" value="P:lipid metabolic process"/>
    <property type="evidence" value="ECO:0007669"/>
    <property type="project" value="InterPro"/>
</dbReference>
<feature type="transmembrane region" description="Helical" evidence="1">
    <location>
        <begin position="158"/>
        <end position="176"/>
    </location>
</feature>
<keyword evidence="4" id="KW-1185">Reference proteome</keyword>
<dbReference type="EMBL" id="WTYC01000011">
    <property type="protein sequence ID" value="MXO49426.1"/>
    <property type="molecule type" value="Genomic_DNA"/>
</dbReference>